<dbReference type="AlphaFoldDB" id="A0A9W4U5Y9"/>
<dbReference type="PANTHER" id="PTHR35368">
    <property type="entry name" value="HYDROPEROXIDE REDUCTASE"/>
    <property type="match status" value="1"/>
</dbReference>
<reference evidence="1" key="1">
    <citation type="submission" date="2023-01" db="EMBL/GenBank/DDBJ databases">
        <authorList>
            <person name="Van Ghelder C."/>
            <person name="Rancurel C."/>
        </authorList>
    </citation>
    <scope>NUCLEOTIDE SEQUENCE</scope>
    <source>
        <strain evidence="1">CNCM I-4278</strain>
    </source>
</reference>
<keyword evidence="2" id="KW-1185">Reference proteome</keyword>
<protein>
    <submittedName>
        <fullName evidence="1">Uncharacterized protein</fullName>
    </submittedName>
</protein>
<dbReference type="Gene3D" id="3.30.300.20">
    <property type="match status" value="1"/>
</dbReference>
<accession>A0A9W4U5Y9</accession>
<comment type="caution">
    <text evidence="1">The sequence shown here is derived from an EMBL/GenBank/DDBJ whole genome shotgun (WGS) entry which is preliminary data.</text>
</comment>
<dbReference type="Proteomes" id="UP001152607">
    <property type="component" value="Unassembled WGS sequence"/>
</dbReference>
<dbReference type="InterPro" id="IPR015946">
    <property type="entry name" value="KH_dom-like_a/b"/>
</dbReference>
<dbReference type="InterPro" id="IPR036102">
    <property type="entry name" value="OsmC/Ohrsf"/>
</dbReference>
<dbReference type="Pfam" id="PF02566">
    <property type="entry name" value="OsmC"/>
    <property type="match status" value="1"/>
</dbReference>
<evidence type="ECO:0000313" key="1">
    <source>
        <dbReference type="EMBL" id="CAI6303427.1"/>
    </source>
</evidence>
<dbReference type="SUPFAM" id="SSF82784">
    <property type="entry name" value="OsmC-like"/>
    <property type="match status" value="1"/>
</dbReference>
<dbReference type="InterPro" id="IPR052924">
    <property type="entry name" value="OsmC/Ohr_hydroprdx_reductase"/>
</dbReference>
<name>A0A9W4U5Y9_9PLEO</name>
<gene>
    <name evidence="1" type="ORF">PDIGIT_LOCUS2924</name>
</gene>
<dbReference type="InterPro" id="IPR003718">
    <property type="entry name" value="OsmC/Ohr_fam"/>
</dbReference>
<organism evidence="1 2">
    <name type="scientific">Periconia digitata</name>
    <dbReference type="NCBI Taxonomy" id="1303443"/>
    <lineage>
        <taxon>Eukaryota</taxon>
        <taxon>Fungi</taxon>
        <taxon>Dikarya</taxon>
        <taxon>Ascomycota</taxon>
        <taxon>Pezizomycotina</taxon>
        <taxon>Dothideomycetes</taxon>
        <taxon>Pleosporomycetidae</taxon>
        <taxon>Pleosporales</taxon>
        <taxon>Massarineae</taxon>
        <taxon>Periconiaceae</taxon>
        <taxon>Periconia</taxon>
    </lineage>
</organism>
<proteinExistence type="predicted"/>
<dbReference type="PANTHER" id="PTHR35368:SF1">
    <property type="entry name" value="HYDROPEROXIDE REDUCTASE"/>
    <property type="match status" value="1"/>
</dbReference>
<dbReference type="EMBL" id="CAOQHR010000002">
    <property type="protein sequence ID" value="CAI6303427.1"/>
    <property type="molecule type" value="Genomic_DNA"/>
</dbReference>
<evidence type="ECO:0000313" key="2">
    <source>
        <dbReference type="Proteomes" id="UP001152607"/>
    </source>
</evidence>
<dbReference type="OrthoDB" id="4139202at2759"/>
<sequence>MSSASQSLREKQAPIKAGYRNDPATALVTLKSTGSLDSTSISCKLSTGASAKEASRIAGLHPKAGGDDPGISGELCSGDMLLDALVACSGVTLKAVATALQIPILSGTVTAEGDLDFRGTLGVDRTAPVGITGIRLLFDVVFGVKENGEEVGGSEIESLGKLTERYCVVLQTLVNKPEIRVQVAGKCEKEAEKGVGRELKWVHSA</sequence>